<organism evidence="2 3">
    <name type="scientific">Papaver nudicaule</name>
    <name type="common">Iceland poppy</name>
    <dbReference type="NCBI Taxonomy" id="74823"/>
    <lineage>
        <taxon>Eukaryota</taxon>
        <taxon>Viridiplantae</taxon>
        <taxon>Streptophyta</taxon>
        <taxon>Embryophyta</taxon>
        <taxon>Tracheophyta</taxon>
        <taxon>Spermatophyta</taxon>
        <taxon>Magnoliopsida</taxon>
        <taxon>Ranunculales</taxon>
        <taxon>Papaveraceae</taxon>
        <taxon>Papaveroideae</taxon>
        <taxon>Papaver</taxon>
    </lineage>
</organism>
<name>A0AA41VS40_PAPNU</name>
<protein>
    <submittedName>
        <fullName evidence="2">Uncharacterized protein</fullName>
    </submittedName>
</protein>
<feature type="signal peptide" evidence="1">
    <location>
        <begin position="1"/>
        <end position="25"/>
    </location>
</feature>
<dbReference type="PANTHER" id="PTHR31776">
    <property type="entry name" value="ALPHA-L-ARABINOFURANOSIDASE 1"/>
    <property type="match status" value="1"/>
</dbReference>
<dbReference type="Proteomes" id="UP001177140">
    <property type="component" value="Unassembled WGS sequence"/>
</dbReference>
<evidence type="ECO:0000256" key="1">
    <source>
        <dbReference type="SAM" id="SignalP"/>
    </source>
</evidence>
<accession>A0AA41VS40</accession>
<gene>
    <name evidence="2" type="ORF">MKW94_002011</name>
</gene>
<dbReference type="AlphaFoldDB" id="A0AA41VS40"/>
<comment type="caution">
    <text evidence="2">The sequence shown here is derived from an EMBL/GenBank/DDBJ whole genome shotgun (WGS) entry which is preliminary data.</text>
</comment>
<feature type="chain" id="PRO_5041231337" evidence="1">
    <location>
        <begin position="26"/>
        <end position="72"/>
    </location>
</feature>
<evidence type="ECO:0000313" key="3">
    <source>
        <dbReference type="Proteomes" id="UP001177140"/>
    </source>
</evidence>
<dbReference type="PANTHER" id="PTHR31776:SF0">
    <property type="entry name" value="ALPHA-L-ARABINOFURANOSIDASE 1"/>
    <property type="match status" value="1"/>
</dbReference>
<reference evidence="2" key="1">
    <citation type="submission" date="2022-03" db="EMBL/GenBank/DDBJ databases">
        <title>A functionally conserved STORR gene fusion in Papaver species that diverged 16.8 million years ago.</title>
        <authorList>
            <person name="Catania T."/>
        </authorList>
    </citation>
    <scope>NUCLEOTIDE SEQUENCE</scope>
    <source>
        <strain evidence="2">S-191538</strain>
    </source>
</reference>
<sequence length="72" mass="7866">MGSRNVFLFSSFICLCSFYLSFVTADTQSVQLVVNVSQAGTKMPETLFGVFIEEINHAVTGGLWAELVSNRG</sequence>
<dbReference type="GO" id="GO:0046556">
    <property type="term" value="F:alpha-L-arabinofuranosidase activity"/>
    <property type="evidence" value="ECO:0007669"/>
    <property type="project" value="TreeGrafter"/>
</dbReference>
<keyword evidence="3" id="KW-1185">Reference proteome</keyword>
<evidence type="ECO:0000313" key="2">
    <source>
        <dbReference type="EMBL" id="MCL7046382.1"/>
    </source>
</evidence>
<proteinExistence type="predicted"/>
<keyword evidence="1" id="KW-0732">Signal</keyword>
<dbReference type="EMBL" id="JAJJMA010280572">
    <property type="protein sequence ID" value="MCL7046382.1"/>
    <property type="molecule type" value="Genomic_DNA"/>
</dbReference>
<dbReference type="InterPro" id="IPR051563">
    <property type="entry name" value="Glycosyl_Hydrolase_51"/>
</dbReference>